<dbReference type="EMBL" id="GBRH01176044">
    <property type="protein sequence ID" value="JAE21852.1"/>
    <property type="molecule type" value="Transcribed_RNA"/>
</dbReference>
<proteinExistence type="predicted"/>
<protein>
    <submittedName>
        <fullName evidence="1">Uncharacterized protein</fullName>
    </submittedName>
</protein>
<sequence length="75" mass="8634">MIIQQHYYILLHMGLGIVPLSKVAQRVAGTQIKVHKRVRSAPRTGDQLVDLSISFRQTTRPATWMICFHLQLSFM</sequence>
<reference evidence="1" key="2">
    <citation type="journal article" date="2015" name="Data Brief">
        <title>Shoot transcriptome of the giant reed, Arundo donax.</title>
        <authorList>
            <person name="Barrero R.A."/>
            <person name="Guerrero F.D."/>
            <person name="Moolhuijzen P."/>
            <person name="Goolsby J.A."/>
            <person name="Tidwell J."/>
            <person name="Bellgard S.E."/>
            <person name="Bellgard M.I."/>
        </authorList>
    </citation>
    <scope>NUCLEOTIDE SEQUENCE</scope>
    <source>
        <tissue evidence="1">Shoot tissue taken approximately 20 cm above the soil surface</tissue>
    </source>
</reference>
<organism evidence="1">
    <name type="scientific">Arundo donax</name>
    <name type="common">Giant reed</name>
    <name type="synonym">Donax arundinaceus</name>
    <dbReference type="NCBI Taxonomy" id="35708"/>
    <lineage>
        <taxon>Eukaryota</taxon>
        <taxon>Viridiplantae</taxon>
        <taxon>Streptophyta</taxon>
        <taxon>Embryophyta</taxon>
        <taxon>Tracheophyta</taxon>
        <taxon>Spermatophyta</taxon>
        <taxon>Magnoliopsida</taxon>
        <taxon>Liliopsida</taxon>
        <taxon>Poales</taxon>
        <taxon>Poaceae</taxon>
        <taxon>PACMAD clade</taxon>
        <taxon>Arundinoideae</taxon>
        <taxon>Arundineae</taxon>
        <taxon>Arundo</taxon>
    </lineage>
</organism>
<name>A0A0A9GBI4_ARUDO</name>
<evidence type="ECO:0000313" key="1">
    <source>
        <dbReference type="EMBL" id="JAE21852.1"/>
    </source>
</evidence>
<reference evidence="1" key="1">
    <citation type="submission" date="2014-09" db="EMBL/GenBank/DDBJ databases">
        <authorList>
            <person name="Magalhaes I.L.F."/>
            <person name="Oliveira U."/>
            <person name="Santos F.R."/>
            <person name="Vidigal T.H.D.A."/>
            <person name="Brescovit A.D."/>
            <person name="Santos A.J."/>
        </authorList>
    </citation>
    <scope>NUCLEOTIDE SEQUENCE</scope>
    <source>
        <tissue evidence="1">Shoot tissue taken approximately 20 cm above the soil surface</tissue>
    </source>
</reference>
<accession>A0A0A9GBI4</accession>
<dbReference type="AlphaFoldDB" id="A0A0A9GBI4"/>